<dbReference type="PANTHER" id="PTHR30576:SF0">
    <property type="entry name" value="UNDECAPRENYL-PHOSPHATE N-ACETYLGALACTOSAMINYL 1-PHOSPHATE TRANSFERASE-RELATED"/>
    <property type="match status" value="1"/>
</dbReference>
<keyword evidence="2" id="KW-0812">Transmembrane</keyword>
<evidence type="ECO:0000256" key="2">
    <source>
        <dbReference type="SAM" id="Phobius"/>
    </source>
</evidence>
<proteinExistence type="inferred from homology"/>
<dbReference type="Proteomes" id="UP000675284">
    <property type="component" value="Unassembled WGS sequence"/>
</dbReference>
<dbReference type="GO" id="GO:0016780">
    <property type="term" value="F:phosphotransferase activity, for other substituted phosphate groups"/>
    <property type="evidence" value="ECO:0007669"/>
    <property type="project" value="TreeGrafter"/>
</dbReference>
<protein>
    <submittedName>
        <fullName evidence="4">Sugar transferase</fullName>
    </submittedName>
</protein>
<evidence type="ECO:0000313" key="5">
    <source>
        <dbReference type="Proteomes" id="UP000675284"/>
    </source>
</evidence>
<comment type="similarity">
    <text evidence="1">Belongs to the bacterial sugar transferase family.</text>
</comment>
<dbReference type="InterPro" id="IPR003362">
    <property type="entry name" value="Bact_transf"/>
</dbReference>
<dbReference type="EMBL" id="JAGSOT010000008">
    <property type="protein sequence ID" value="MBR7795276.1"/>
    <property type="molecule type" value="Genomic_DNA"/>
</dbReference>
<keyword evidence="5" id="KW-1185">Reference proteome</keyword>
<dbReference type="AlphaFoldDB" id="A0A941DT70"/>
<evidence type="ECO:0000256" key="1">
    <source>
        <dbReference type="ARBA" id="ARBA00006464"/>
    </source>
</evidence>
<evidence type="ECO:0000259" key="3">
    <source>
        <dbReference type="Pfam" id="PF02397"/>
    </source>
</evidence>
<gene>
    <name evidence="4" type="ORF">KCX74_04360</name>
</gene>
<sequence length="219" mass="25772">MEIQRRSTRIGRITSVQSRGYRIIKRLFDIIGSTILLLLLAPVMFYIYRKIKKSEGKPVFYQELRSGANNKPFVLYTFRTTTTPSRVIHGFPPYPFPPSWQSGVPNEFTFIPNPTVTITSTGLWLRKYKLDKLPMLFHVFIGDMSFVGPQSELQEITEFYNVYQKQRLKIRPGITGVVQLANKKKLTYKQQLEMDLNYIKYHTWRTDIQILWKTIKKVV</sequence>
<organism evidence="4 5">
    <name type="scientific">Virgibacillus salarius</name>
    <dbReference type="NCBI Taxonomy" id="447199"/>
    <lineage>
        <taxon>Bacteria</taxon>
        <taxon>Bacillati</taxon>
        <taxon>Bacillota</taxon>
        <taxon>Bacilli</taxon>
        <taxon>Bacillales</taxon>
        <taxon>Bacillaceae</taxon>
        <taxon>Virgibacillus</taxon>
    </lineage>
</organism>
<comment type="caution">
    <text evidence="4">The sequence shown here is derived from an EMBL/GenBank/DDBJ whole genome shotgun (WGS) entry which is preliminary data.</text>
</comment>
<name>A0A941DT70_9BACI</name>
<feature type="domain" description="Bacterial sugar transferase" evidence="3">
    <location>
        <begin position="25"/>
        <end position="219"/>
    </location>
</feature>
<dbReference type="PANTHER" id="PTHR30576">
    <property type="entry name" value="COLANIC BIOSYNTHESIS UDP-GLUCOSE LIPID CARRIER TRANSFERASE"/>
    <property type="match status" value="1"/>
</dbReference>
<keyword evidence="2" id="KW-0472">Membrane</keyword>
<dbReference type="RefSeq" id="WP_034678746.1">
    <property type="nucleotide sequence ID" value="NZ_BAAACY010000142.1"/>
</dbReference>
<evidence type="ECO:0000313" key="4">
    <source>
        <dbReference type="EMBL" id="MBR7795276.1"/>
    </source>
</evidence>
<reference evidence="4" key="1">
    <citation type="submission" date="2021-04" db="EMBL/GenBank/DDBJ databases">
        <title>Isolation and polyphasic classification of algal microorganism.</title>
        <authorList>
            <person name="Wang S."/>
        </authorList>
    </citation>
    <scope>NUCLEOTIDE SEQUENCE</scope>
    <source>
        <strain evidence="4">720a</strain>
    </source>
</reference>
<keyword evidence="2" id="KW-1133">Transmembrane helix</keyword>
<accession>A0A941DT70</accession>
<dbReference type="Pfam" id="PF02397">
    <property type="entry name" value="Bac_transf"/>
    <property type="match status" value="1"/>
</dbReference>
<keyword evidence="4" id="KW-0808">Transferase</keyword>
<feature type="transmembrane region" description="Helical" evidence="2">
    <location>
        <begin position="27"/>
        <end position="48"/>
    </location>
</feature>